<dbReference type="InterPro" id="IPR000489">
    <property type="entry name" value="Pterin-binding_dom"/>
</dbReference>
<dbReference type="GO" id="GO:0046656">
    <property type="term" value="P:folic acid biosynthetic process"/>
    <property type="evidence" value="ECO:0007669"/>
    <property type="project" value="UniProtKB-KW"/>
</dbReference>
<evidence type="ECO:0000256" key="8">
    <source>
        <dbReference type="ARBA" id="ARBA00022909"/>
    </source>
</evidence>
<comment type="pathway">
    <text evidence="3">Cofactor biosynthesis; tetrahydrofolate biosynthesis; 7,8-dihydrofolate from 2-amino-4-hydroxy-6-hydroxymethyl-7,8-dihydropteridine diphosphate and 4-aminobenzoate: step 1/2.</text>
</comment>
<dbReference type="PANTHER" id="PTHR20941:SF1">
    <property type="entry name" value="FOLIC ACID SYNTHESIS PROTEIN FOL1"/>
    <property type="match status" value="1"/>
</dbReference>
<dbReference type="PROSITE" id="PS00793">
    <property type="entry name" value="DHPS_2"/>
    <property type="match status" value="1"/>
</dbReference>
<keyword evidence="6" id="KW-0479">Metal-binding</keyword>
<dbReference type="Gene3D" id="3.20.20.20">
    <property type="entry name" value="Dihydropteroate synthase-like"/>
    <property type="match status" value="1"/>
</dbReference>
<comment type="cofactor">
    <cofactor evidence="2">
        <name>Mg(2+)</name>
        <dbReference type="ChEBI" id="CHEBI:18420"/>
    </cofactor>
</comment>
<evidence type="ECO:0000313" key="10">
    <source>
        <dbReference type="EMBL" id="MBO8481408.1"/>
    </source>
</evidence>
<evidence type="ECO:0000313" key="11">
    <source>
        <dbReference type="Proteomes" id="UP000823772"/>
    </source>
</evidence>
<gene>
    <name evidence="10" type="primary">folP</name>
    <name evidence="10" type="ORF">IAC87_02545</name>
</gene>
<dbReference type="GO" id="GO:0005829">
    <property type="term" value="C:cytosol"/>
    <property type="evidence" value="ECO:0007669"/>
    <property type="project" value="TreeGrafter"/>
</dbReference>
<name>A0A9D9J1E7_9BACT</name>
<protein>
    <recommendedName>
        <fullName evidence="4">dihydropteroate synthase</fullName>
        <ecNumber evidence="4">2.5.1.15</ecNumber>
    </recommendedName>
</protein>
<feature type="domain" description="Pterin-binding" evidence="9">
    <location>
        <begin position="5"/>
        <end position="259"/>
    </location>
</feature>
<dbReference type="GO" id="GO:0046872">
    <property type="term" value="F:metal ion binding"/>
    <property type="evidence" value="ECO:0007669"/>
    <property type="project" value="UniProtKB-KW"/>
</dbReference>
<evidence type="ECO:0000259" key="9">
    <source>
        <dbReference type="PROSITE" id="PS50972"/>
    </source>
</evidence>
<dbReference type="AlphaFoldDB" id="A0A9D9J1E7"/>
<evidence type="ECO:0000256" key="1">
    <source>
        <dbReference type="ARBA" id="ARBA00000012"/>
    </source>
</evidence>
<dbReference type="GO" id="GO:0046654">
    <property type="term" value="P:tetrahydrofolate biosynthetic process"/>
    <property type="evidence" value="ECO:0007669"/>
    <property type="project" value="TreeGrafter"/>
</dbReference>
<sequence length="267" mass="29011">MARNIKIMGIINVTGDSYFPESRCPDAASAVERAEKLVSQGADILDIGGCSTRPGAKSVDEKTEWERLYPAITAIRKEFPSVPLSIDTFRSGIVVKTYDCIGKHIVNDISAGAADPEMLGTAGRLGLTYVAMHMRGTPETMAGLCDYGDVTEDVAAYFRELLPKIEAAGIKECIVDPGFGFAKTIDQNYSLLHGIDRIKEATGKQVLVGISRKSMIYRLFGISPEEALPATQALHLEALIRGADILRVHDVAEAVQCRTIYGKLYGR</sequence>
<evidence type="ECO:0000256" key="6">
    <source>
        <dbReference type="ARBA" id="ARBA00022723"/>
    </source>
</evidence>
<keyword evidence="5 10" id="KW-0808">Transferase</keyword>
<evidence type="ECO:0000256" key="2">
    <source>
        <dbReference type="ARBA" id="ARBA00001946"/>
    </source>
</evidence>
<reference evidence="10" key="2">
    <citation type="journal article" date="2021" name="PeerJ">
        <title>Extensive microbial diversity within the chicken gut microbiome revealed by metagenomics and culture.</title>
        <authorList>
            <person name="Gilroy R."/>
            <person name="Ravi A."/>
            <person name="Getino M."/>
            <person name="Pursley I."/>
            <person name="Horton D.L."/>
            <person name="Alikhan N.F."/>
            <person name="Baker D."/>
            <person name="Gharbi K."/>
            <person name="Hall N."/>
            <person name="Watson M."/>
            <person name="Adriaenssens E.M."/>
            <person name="Foster-Nyarko E."/>
            <person name="Jarju S."/>
            <person name="Secka A."/>
            <person name="Antonio M."/>
            <person name="Oren A."/>
            <person name="Chaudhuri R.R."/>
            <person name="La Ragione R."/>
            <person name="Hildebrand F."/>
            <person name="Pallen M.J."/>
        </authorList>
    </citation>
    <scope>NUCLEOTIDE SEQUENCE</scope>
    <source>
        <strain evidence="10">B3-2255</strain>
    </source>
</reference>
<comment type="caution">
    <text evidence="10">The sequence shown here is derived from an EMBL/GenBank/DDBJ whole genome shotgun (WGS) entry which is preliminary data.</text>
</comment>
<dbReference type="PANTHER" id="PTHR20941">
    <property type="entry name" value="FOLATE SYNTHESIS PROTEINS"/>
    <property type="match status" value="1"/>
</dbReference>
<comment type="catalytic activity">
    <reaction evidence="1">
        <text>(7,8-dihydropterin-6-yl)methyl diphosphate + 4-aminobenzoate = 7,8-dihydropteroate + diphosphate</text>
        <dbReference type="Rhea" id="RHEA:19949"/>
        <dbReference type="ChEBI" id="CHEBI:17836"/>
        <dbReference type="ChEBI" id="CHEBI:17839"/>
        <dbReference type="ChEBI" id="CHEBI:33019"/>
        <dbReference type="ChEBI" id="CHEBI:72950"/>
        <dbReference type="EC" id="2.5.1.15"/>
    </reaction>
</comment>
<dbReference type="EC" id="2.5.1.15" evidence="4"/>
<evidence type="ECO:0000256" key="3">
    <source>
        <dbReference type="ARBA" id="ARBA00004763"/>
    </source>
</evidence>
<dbReference type="Pfam" id="PF00809">
    <property type="entry name" value="Pterin_bind"/>
    <property type="match status" value="1"/>
</dbReference>
<keyword evidence="7" id="KW-0460">Magnesium</keyword>
<dbReference type="NCBIfam" id="TIGR01496">
    <property type="entry name" value="DHPS"/>
    <property type="match status" value="1"/>
</dbReference>
<dbReference type="InterPro" id="IPR045031">
    <property type="entry name" value="DHP_synth-like"/>
</dbReference>
<dbReference type="EMBL" id="JADILY010000053">
    <property type="protein sequence ID" value="MBO8481408.1"/>
    <property type="molecule type" value="Genomic_DNA"/>
</dbReference>
<dbReference type="Proteomes" id="UP000823772">
    <property type="component" value="Unassembled WGS sequence"/>
</dbReference>
<dbReference type="CDD" id="cd00739">
    <property type="entry name" value="DHPS"/>
    <property type="match status" value="1"/>
</dbReference>
<reference evidence="10" key="1">
    <citation type="submission" date="2020-10" db="EMBL/GenBank/DDBJ databases">
        <authorList>
            <person name="Gilroy R."/>
        </authorList>
    </citation>
    <scope>NUCLEOTIDE SEQUENCE</scope>
    <source>
        <strain evidence="10">B3-2255</strain>
    </source>
</reference>
<dbReference type="InterPro" id="IPR006390">
    <property type="entry name" value="DHP_synth_dom"/>
</dbReference>
<accession>A0A9D9J1E7</accession>
<organism evidence="10 11">
    <name type="scientific">Candidatus Merdivivens faecigallinarum</name>
    <dbReference type="NCBI Taxonomy" id="2840871"/>
    <lineage>
        <taxon>Bacteria</taxon>
        <taxon>Pseudomonadati</taxon>
        <taxon>Bacteroidota</taxon>
        <taxon>Bacteroidia</taxon>
        <taxon>Bacteroidales</taxon>
        <taxon>Muribaculaceae</taxon>
        <taxon>Muribaculaceae incertae sedis</taxon>
        <taxon>Candidatus Merdivivens</taxon>
    </lineage>
</organism>
<dbReference type="SUPFAM" id="SSF51717">
    <property type="entry name" value="Dihydropteroate synthetase-like"/>
    <property type="match status" value="1"/>
</dbReference>
<keyword evidence="8" id="KW-0289">Folate biosynthesis</keyword>
<evidence type="ECO:0000256" key="5">
    <source>
        <dbReference type="ARBA" id="ARBA00022679"/>
    </source>
</evidence>
<evidence type="ECO:0000256" key="4">
    <source>
        <dbReference type="ARBA" id="ARBA00012458"/>
    </source>
</evidence>
<dbReference type="GO" id="GO:0004156">
    <property type="term" value="F:dihydropteroate synthase activity"/>
    <property type="evidence" value="ECO:0007669"/>
    <property type="project" value="UniProtKB-EC"/>
</dbReference>
<dbReference type="InterPro" id="IPR011005">
    <property type="entry name" value="Dihydropteroate_synth-like_sf"/>
</dbReference>
<dbReference type="PROSITE" id="PS50972">
    <property type="entry name" value="PTERIN_BINDING"/>
    <property type="match status" value="1"/>
</dbReference>
<proteinExistence type="predicted"/>
<evidence type="ECO:0000256" key="7">
    <source>
        <dbReference type="ARBA" id="ARBA00022842"/>
    </source>
</evidence>